<name>A0ABN6S450_9BACT</name>
<protein>
    <submittedName>
        <fullName evidence="5">AMP-binding protein</fullName>
    </submittedName>
</protein>
<gene>
    <name evidence="5" type="ORF">SYK_12220</name>
</gene>
<dbReference type="Proteomes" id="UP001317742">
    <property type="component" value="Chromosome"/>
</dbReference>
<dbReference type="InterPro" id="IPR000873">
    <property type="entry name" value="AMP-dep_synth/lig_dom"/>
</dbReference>
<accession>A0ABN6S450</accession>
<comment type="catalytic activity">
    <reaction evidence="3">
        <text>a long-chain fatty acid + ATP + CoA = a long-chain fatty acyl-CoA + AMP + diphosphate</text>
        <dbReference type="Rhea" id="RHEA:15421"/>
        <dbReference type="ChEBI" id="CHEBI:30616"/>
        <dbReference type="ChEBI" id="CHEBI:33019"/>
        <dbReference type="ChEBI" id="CHEBI:57287"/>
        <dbReference type="ChEBI" id="CHEBI:57560"/>
        <dbReference type="ChEBI" id="CHEBI:83139"/>
        <dbReference type="ChEBI" id="CHEBI:456215"/>
        <dbReference type="EC" id="6.2.1.3"/>
    </reaction>
    <physiologicalReaction direction="left-to-right" evidence="3">
        <dbReference type="Rhea" id="RHEA:15422"/>
    </physiologicalReaction>
</comment>
<dbReference type="RefSeq" id="WP_281762737.1">
    <property type="nucleotide sequence ID" value="NZ_AP026709.1"/>
</dbReference>
<proteinExistence type="predicted"/>
<evidence type="ECO:0000259" key="4">
    <source>
        <dbReference type="Pfam" id="PF00501"/>
    </source>
</evidence>
<dbReference type="InterPro" id="IPR020845">
    <property type="entry name" value="AMP-binding_CS"/>
</dbReference>
<keyword evidence="2" id="KW-0067">ATP-binding</keyword>
<dbReference type="PANTHER" id="PTHR43272">
    <property type="entry name" value="LONG-CHAIN-FATTY-ACID--COA LIGASE"/>
    <property type="match status" value="1"/>
</dbReference>
<dbReference type="InterPro" id="IPR042099">
    <property type="entry name" value="ANL_N_sf"/>
</dbReference>
<feature type="domain" description="AMP-dependent synthetase/ligase" evidence="4">
    <location>
        <begin position="13"/>
        <end position="482"/>
    </location>
</feature>
<evidence type="ECO:0000313" key="5">
    <source>
        <dbReference type="EMBL" id="BDQ36862.1"/>
    </source>
</evidence>
<sequence length="632" mass="70571">MSDQIKTLKDLLESSIQQYSERTALAFVGGEPITYTQLGEHIKDLQTLLSDIGIKPGDKVAIISENMPNWAIAYFSITMMGAVVVPILQEFHPSAVHHILRHSEAKMVIASRRFIHKVEEEDFSALKTVMVMDDFSLENDEGETTSYTEALEAARERIEHFSEAALERMEHLGEAARDKISDSTKERMEHLGEAAREKVEKLEKLGGTAMERVEKIGGTARKKVDKFSDSARKFIDRKTGKGFELTEESVAAILYTSGTTGHSKGVVLLHRNLVQNCLAGIQVIPVFKTDRFMSVLPMAHTYESTVGLIIPLHCGSSIHYLQKPPTPRTLLPAMQIVRPTVMGVVPLIIEKIYKSRIKRKLTGSGVMRGLMKIGATRRKLSQVAGKKLIEAFGGELRCMCIGGAPLSPEVEQFLTDAKVPHAVGYGMTETSPLLAGALPSKQRFRAIGPALPGVQLKIVDADPETGEGEILAKGPNVMREYYKAPVDTKETFTEDGWLKTGDLGKFEDGYLYIKGRLKNMILGPSGENIYPEELESIINECEHVVESMVYEVDGKVVARIHLNHETLDEAFDVKKLIESEVRAKVIKLLEDIRKDVNTKVSTFARLHRVIEQMEPFEKTPTQKIKRFIYLDR</sequence>
<evidence type="ECO:0000256" key="2">
    <source>
        <dbReference type="ARBA" id="ARBA00022840"/>
    </source>
</evidence>
<evidence type="ECO:0000313" key="6">
    <source>
        <dbReference type="Proteomes" id="UP001317742"/>
    </source>
</evidence>
<dbReference type="Pfam" id="PF00501">
    <property type="entry name" value="AMP-binding"/>
    <property type="match status" value="1"/>
</dbReference>
<dbReference type="Gene3D" id="3.30.300.30">
    <property type="match status" value="1"/>
</dbReference>
<keyword evidence="6" id="KW-1185">Reference proteome</keyword>
<dbReference type="PANTHER" id="PTHR43272:SF33">
    <property type="entry name" value="AMP-BINDING DOMAIN-CONTAINING PROTEIN-RELATED"/>
    <property type="match status" value="1"/>
</dbReference>
<dbReference type="SUPFAM" id="SSF56801">
    <property type="entry name" value="Acetyl-CoA synthetase-like"/>
    <property type="match status" value="1"/>
</dbReference>
<evidence type="ECO:0000256" key="3">
    <source>
        <dbReference type="ARBA" id="ARBA00024484"/>
    </source>
</evidence>
<dbReference type="InterPro" id="IPR045851">
    <property type="entry name" value="AMP-bd_C_sf"/>
</dbReference>
<reference evidence="5 6" key="1">
    <citation type="submission" date="2022-08" db="EMBL/GenBank/DDBJ databases">
        <title>Genome Sequence of the sulphate-reducing bacterium, Pseudodesulfovibrio sp. SYK.</title>
        <authorList>
            <person name="Kondo R."/>
            <person name="Kataoka T."/>
        </authorList>
    </citation>
    <scope>NUCLEOTIDE SEQUENCE [LARGE SCALE GENOMIC DNA]</scope>
    <source>
        <strain evidence="5 6">SYK</strain>
    </source>
</reference>
<dbReference type="PROSITE" id="PS00455">
    <property type="entry name" value="AMP_BINDING"/>
    <property type="match status" value="1"/>
</dbReference>
<keyword evidence="1" id="KW-0547">Nucleotide-binding</keyword>
<dbReference type="EMBL" id="AP026709">
    <property type="protein sequence ID" value="BDQ36862.1"/>
    <property type="molecule type" value="Genomic_DNA"/>
</dbReference>
<dbReference type="Gene3D" id="3.40.50.12780">
    <property type="entry name" value="N-terminal domain of ligase-like"/>
    <property type="match status" value="2"/>
</dbReference>
<evidence type="ECO:0000256" key="1">
    <source>
        <dbReference type="ARBA" id="ARBA00022741"/>
    </source>
</evidence>
<organism evidence="5 6">
    <name type="scientific">Pseudodesulfovibrio nedwellii</name>
    <dbReference type="NCBI Taxonomy" id="2973072"/>
    <lineage>
        <taxon>Bacteria</taxon>
        <taxon>Pseudomonadati</taxon>
        <taxon>Thermodesulfobacteriota</taxon>
        <taxon>Desulfovibrionia</taxon>
        <taxon>Desulfovibrionales</taxon>
        <taxon>Desulfovibrionaceae</taxon>
    </lineage>
</organism>